<dbReference type="PANTHER" id="PTHR43546:SF8">
    <property type="entry name" value="METALLO-BETA-LACTAMASE DOMAIN-CONTAINING PROTEIN"/>
    <property type="match status" value="1"/>
</dbReference>
<gene>
    <name evidence="1" type="ORF">HRbin22_00719</name>
</gene>
<evidence type="ECO:0008006" key="3">
    <source>
        <dbReference type="Google" id="ProtNLM"/>
    </source>
</evidence>
<dbReference type="SUPFAM" id="SSF56281">
    <property type="entry name" value="Metallo-hydrolase/oxidoreductase"/>
    <property type="match status" value="1"/>
</dbReference>
<dbReference type="EMBL" id="BEHY01000010">
    <property type="protein sequence ID" value="GBD08479.1"/>
    <property type="molecule type" value="Genomic_DNA"/>
</dbReference>
<dbReference type="InterPro" id="IPR050114">
    <property type="entry name" value="UPF0173_UPF0282_UlaG_hydrolase"/>
</dbReference>
<reference evidence="2" key="1">
    <citation type="submission" date="2017-09" db="EMBL/GenBank/DDBJ databases">
        <title>Metaegenomics of thermophilic ammonia-oxidizing enrichment culture.</title>
        <authorList>
            <person name="Kato S."/>
            <person name="Suzuki K."/>
        </authorList>
    </citation>
    <scope>NUCLEOTIDE SEQUENCE [LARGE SCALE GENOMIC DNA]</scope>
</reference>
<proteinExistence type="predicted"/>
<organism evidence="1 2">
    <name type="scientific">Candidatus Thermoflexus japonica</name>
    <dbReference type="NCBI Taxonomy" id="2035417"/>
    <lineage>
        <taxon>Bacteria</taxon>
        <taxon>Bacillati</taxon>
        <taxon>Chloroflexota</taxon>
        <taxon>Thermoflexia</taxon>
        <taxon>Thermoflexales</taxon>
        <taxon>Thermoflexaceae</taxon>
        <taxon>Thermoflexus</taxon>
    </lineage>
</organism>
<accession>A0A2H5Y4V0</accession>
<evidence type="ECO:0000313" key="2">
    <source>
        <dbReference type="Proteomes" id="UP000236642"/>
    </source>
</evidence>
<dbReference type="Pfam" id="PF13483">
    <property type="entry name" value="Lactamase_B_3"/>
    <property type="match status" value="1"/>
</dbReference>
<name>A0A2H5Y4V0_9CHLR</name>
<dbReference type="AlphaFoldDB" id="A0A2H5Y4V0"/>
<dbReference type="Proteomes" id="UP000236642">
    <property type="component" value="Unassembled WGS sequence"/>
</dbReference>
<protein>
    <recommendedName>
        <fullName evidence="3">MBL fold metallo-hydrolase</fullName>
    </recommendedName>
</protein>
<dbReference type="InterPro" id="IPR036866">
    <property type="entry name" value="RibonucZ/Hydroxyglut_hydro"/>
</dbReference>
<comment type="caution">
    <text evidence="1">The sequence shown here is derived from an EMBL/GenBank/DDBJ whole genome shotgun (WGS) entry which is preliminary data.</text>
</comment>
<sequence length="210" mass="22982">MEARPRLLSRIHWLGHDAFRIDGPPVIYLDPWQVPADAPKADLILISHEHFDHCSPEDIHRLRKPETVIIGNPAAAAKVKGARAMRPGERLSIMGVEIEAVPAYNINKRFHPREAGGLGFILTIEGERLYFAGDTDFIPEMKGIRCDIALLPVSGTYVMTAEEAAQAAAAIAPKVAIPMHYGAGVAGTEADAERFRSLYSGTVVILKPER</sequence>
<dbReference type="PANTHER" id="PTHR43546">
    <property type="entry name" value="UPF0173 METAL-DEPENDENT HYDROLASE MJ1163-RELATED"/>
    <property type="match status" value="1"/>
</dbReference>
<dbReference type="Gene3D" id="3.60.15.10">
    <property type="entry name" value="Ribonuclease Z/Hydroxyacylglutathione hydrolase-like"/>
    <property type="match status" value="1"/>
</dbReference>
<evidence type="ECO:0000313" key="1">
    <source>
        <dbReference type="EMBL" id="GBD08479.1"/>
    </source>
</evidence>